<sequence>MGTAGGAGAATDDCWKSQGGFAYHCATNVPILEWSNHFGETFKSSKFLGHVQDALQLEGLHVISAHIVNEPAKEMEFCYNCCFHPRSGRICI</sequence>
<accession>A0AAV4AV02</accession>
<proteinExistence type="predicted"/>
<reference evidence="1 2" key="1">
    <citation type="journal article" date="2021" name="Elife">
        <title>Chloroplast acquisition without the gene transfer in kleptoplastic sea slugs, Plakobranchus ocellatus.</title>
        <authorList>
            <person name="Maeda T."/>
            <person name="Takahashi S."/>
            <person name="Yoshida T."/>
            <person name="Shimamura S."/>
            <person name="Takaki Y."/>
            <person name="Nagai Y."/>
            <person name="Toyoda A."/>
            <person name="Suzuki Y."/>
            <person name="Arimoto A."/>
            <person name="Ishii H."/>
            <person name="Satoh N."/>
            <person name="Nishiyama T."/>
            <person name="Hasebe M."/>
            <person name="Maruyama T."/>
            <person name="Minagawa J."/>
            <person name="Obokata J."/>
            <person name="Shigenobu S."/>
        </authorList>
    </citation>
    <scope>NUCLEOTIDE SEQUENCE [LARGE SCALE GENOMIC DNA]</scope>
</reference>
<keyword evidence="2" id="KW-1185">Reference proteome</keyword>
<dbReference type="EMBL" id="BLXT01004220">
    <property type="protein sequence ID" value="GFO11137.1"/>
    <property type="molecule type" value="Genomic_DNA"/>
</dbReference>
<dbReference type="AlphaFoldDB" id="A0AAV4AV02"/>
<dbReference type="Proteomes" id="UP000735302">
    <property type="component" value="Unassembled WGS sequence"/>
</dbReference>
<protein>
    <submittedName>
        <fullName evidence="1">Uncharacterized protein</fullName>
    </submittedName>
</protein>
<organism evidence="1 2">
    <name type="scientific">Plakobranchus ocellatus</name>
    <dbReference type="NCBI Taxonomy" id="259542"/>
    <lineage>
        <taxon>Eukaryota</taxon>
        <taxon>Metazoa</taxon>
        <taxon>Spiralia</taxon>
        <taxon>Lophotrochozoa</taxon>
        <taxon>Mollusca</taxon>
        <taxon>Gastropoda</taxon>
        <taxon>Heterobranchia</taxon>
        <taxon>Euthyneura</taxon>
        <taxon>Panpulmonata</taxon>
        <taxon>Sacoglossa</taxon>
        <taxon>Placobranchoidea</taxon>
        <taxon>Plakobranchidae</taxon>
        <taxon>Plakobranchus</taxon>
    </lineage>
</organism>
<evidence type="ECO:0000313" key="2">
    <source>
        <dbReference type="Proteomes" id="UP000735302"/>
    </source>
</evidence>
<evidence type="ECO:0000313" key="1">
    <source>
        <dbReference type="EMBL" id="GFO11137.1"/>
    </source>
</evidence>
<gene>
    <name evidence="1" type="ORF">PoB_003764200</name>
</gene>
<comment type="caution">
    <text evidence="1">The sequence shown here is derived from an EMBL/GenBank/DDBJ whole genome shotgun (WGS) entry which is preliminary data.</text>
</comment>
<name>A0AAV4AV02_9GAST</name>